<dbReference type="Proteomes" id="UP000315400">
    <property type="component" value="Unassembled WGS sequence"/>
</dbReference>
<organism evidence="11 12">
    <name type="scientific">Spiribacter salinus</name>
    <dbReference type="NCBI Taxonomy" id="1335746"/>
    <lineage>
        <taxon>Bacteria</taxon>
        <taxon>Pseudomonadati</taxon>
        <taxon>Pseudomonadota</taxon>
        <taxon>Gammaproteobacteria</taxon>
        <taxon>Chromatiales</taxon>
        <taxon>Ectothiorhodospiraceae</taxon>
        <taxon>Spiribacter</taxon>
    </lineage>
</organism>
<keyword evidence="5" id="KW-0479">Metal-binding</keyword>
<feature type="domain" description="Polymerase nucleotidyl transferase" evidence="10">
    <location>
        <begin position="11"/>
        <end position="93"/>
    </location>
</feature>
<evidence type="ECO:0000256" key="7">
    <source>
        <dbReference type="ARBA" id="ARBA00022840"/>
    </source>
</evidence>
<evidence type="ECO:0000256" key="1">
    <source>
        <dbReference type="ARBA" id="ARBA00001946"/>
    </source>
</evidence>
<reference evidence="11 12" key="1">
    <citation type="submission" date="2019-06" db="EMBL/GenBank/DDBJ databases">
        <title>Metagenome assembled Genome of Spiribacter salinus SL48-SHIP from the microbial mat of Salt Lake 48 (Novosibirsk region, Russia).</title>
        <authorList>
            <person name="Shipova A."/>
            <person name="Rozanov A.S."/>
            <person name="Bryanskaya A.V."/>
            <person name="Peltek S.E."/>
        </authorList>
    </citation>
    <scope>NUCLEOTIDE SEQUENCE [LARGE SCALE GENOMIC DNA]</scope>
    <source>
        <strain evidence="11">SL48-SHIP-2</strain>
    </source>
</reference>
<dbReference type="CDD" id="cd05403">
    <property type="entry name" value="NT_KNTase_like"/>
    <property type="match status" value="1"/>
</dbReference>
<proteinExistence type="inferred from homology"/>
<comment type="cofactor">
    <cofactor evidence="1">
        <name>Mg(2+)</name>
        <dbReference type="ChEBI" id="CHEBI:18420"/>
    </cofactor>
</comment>
<evidence type="ECO:0000256" key="9">
    <source>
        <dbReference type="ARBA" id="ARBA00038276"/>
    </source>
</evidence>
<evidence type="ECO:0000313" key="11">
    <source>
        <dbReference type="EMBL" id="TQE99410.1"/>
    </source>
</evidence>
<protein>
    <submittedName>
        <fullName evidence="11">Nucleotidyltransferase family protein</fullName>
    </submittedName>
</protein>
<name>A0A540VRM4_9GAMM</name>
<dbReference type="PANTHER" id="PTHR33571:SF12">
    <property type="entry name" value="BSL3053 PROTEIN"/>
    <property type="match status" value="1"/>
</dbReference>
<dbReference type="AlphaFoldDB" id="A0A540VRM4"/>
<comment type="similarity">
    <text evidence="9">Belongs to the MntA antitoxin family.</text>
</comment>
<keyword evidence="2" id="KW-1277">Toxin-antitoxin system</keyword>
<gene>
    <name evidence="11" type="ORF">FKY71_08695</name>
</gene>
<keyword evidence="7" id="KW-0067">ATP-binding</keyword>
<keyword evidence="8" id="KW-0460">Magnesium</keyword>
<evidence type="ECO:0000259" key="10">
    <source>
        <dbReference type="Pfam" id="PF01909"/>
    </source>
</evidence>
<dbReference type="InterPro" id="IPR002934">
    <property type="entry name" value="Polymerase_NTP_transf_dom"/>
</dbReference>
<evidence type="ECO:0000256" key="4">
    <source>
        <dbReference type="ARBA" id="ARBA00022695"/>
    </source>
</evidence>
<dbReference type="Gene3D" id="3.30.460.10">
    <property type="entry name" value="Beta Polymerase, domain 2"/>
    <property type="match status" value="1"/>
</dbReference>
<evidence type="ECO:0000313" key="12">
    <source>
        <dbReference type="Proteomes" id="UP000315400"/>
    </source>
</evidence>
<dbReference type="InterPro" id="IPR043519">
    <property type="entry name" value="NT_sf"/>
</dbReference>
<dbReference type="GO" id="GO:0046872">
    <property type="term" value="F:metal ion binding"/>
    <property type="evidence" value="ECO:0007669"/>
    <property type="project" value="UniProtKB-KW"/>
</dbReference>
<evidence type="ECO:0000256" key="3">
    <source>
        <dbReference type="ARBA" id="ARBA00022679"/>
    </source>
</evidence>
<evidence type="ECO:0000256" key="6">
    <source>
        <dbReference type="ARBA" id="ARBA00022741"/>
    </source>
</evidence>
<dbReference type="GO" id="GO:0005524">
    <property type="term" value="F:ATP binding"/>
    <property type="evidence" value="ECO:0007669"/>
    <property type="project" value="UniProtKB-KW"/>
</dbReference>
<comment type="caution">
    <text evidence="11">The sequence shown here is derived from an EMBL/GenBank/DDBJ whole genome shotgun (WGS) entry which is preliminary data.</text>
</comment>
<keyword evidence="3 11" id="KW-0808">Transferase</keyword>
<sequence length="96" mass="10299">MKPSAVLQNHRQAIREAAQRYPVANARIFGSVVAGTDHEGSDLDILVDALPSSTLLDLGGLQEDIEQITGLSVDILTPSDIPESYRNAVLESARSL</sequence>
<dbReference type="EMBL" id="VIFK01000063">
    <property type="protein sequence ID" value="TQE99410.1"/>
    <property type="molecule type" value="Genomic_DNA"/>
</dbReference>
<dbReference type="SUPFAM" id="SSF81301">
    <property type="entry name" value="Nucleotidyltransferase"/>
    <property type="match status" value="1"/>
</dbReference>
<accession>A0A540VRM4</accession>
<evidence type="ECO:0000256" key="5">
    <source>
        <dbReference type="ARBA" id="ARBA00022723"/>
    </source>
</evidence>
<keyword evidence="6" id="KW-0547">Nucleotide-binding</keyword>
<dbReference type="Pfam" id="PF01909">
    <property type="entry name" value="NTP_transf_2"/>
    <property type="match status" value="1"/>
</dbReference>
<keyword evidence="4" id="KW-0548">Nucleotidyltransferase</keyword>
<evidence type="ECO:0000256" key="8">
    <source>
        <dbReference type="ARBA" id="ARBA00022842"/>
    </source>
</evidence>
<dbReference type="GO" id="GO:0016779">
    <property type="term" value="F:nucleotidyltransferase activity"/>
    <property type="evidence" value="ECO:0007669"/>
    <property type="project" value="UniProtKB-KW"/>
</dbReference>
<dbReference type="PANTHER" id="PTHR33571">
    <property type="entry name" value="SSL8005 PROTEIN"/>
    <property type="match status" value="1"/>
</dbReference>
<dbReference type="InterPro" id="IPR052038">
    <property type="entry name" value="Type-VII_TA_antitoxin"/>
</dbReference>
<evidence type="ECO:0000256" key="2">
    <source>
        <dbReference type="ARBA" id="ARBA00022649"/>
    </source>
</evidence>